<gene>
    <name evidence="4" type="ORF">METZ01_LOCUS404915</name>
</gene>
<dbReference type="AlphaFoldDB" id="A0A382W1Q2"/>
<proteinExistence type="predicted"/>
<dbReference type="EMBL" id="UINC01155928">
    <property type="protein sequence ID" value="SVD52061.1"/>
    <property type="molecule type" value="Genomic_DNA"/>
</dbReference>
<evidence type="ECO:0000259" key="3">
    <source>
        <dbReference type="PROSITE" id="PS51779"/>
    </source>
</evidence>
<evidence type="ECO:0000256" key="2">
    <source>
        <dbReference type="ARBA" id="ARBA00023136"/>
    </source>
</evidence>
<reference evidence="4" key="1">
    <citation type="submission" date="2018-05" db="EMBL/GenBank/DDBJ databases">
        <authorList>
            <person name="Lanie J.A."/>
            <person name="Ng W.-L."/>
            <person name="Kazmierczak K.M."/>
            <person name="Andrzejewski T.M."/>
            <person name="Davidsen T.M."/>
            <person name="Wayne K.J."/>
            <person name="Tettelin H."/>
            <person name="Glass J.I."/>
            <person name="Rusch D."/>
            <person name="Podicherti R."/>
            <person name="Tsui H.-C.T."/>
            <person name="Winkler M.E."/>
        </authorList>
    </citation>
    <scope>NUCLEOTIDE SEQUENCE</scope>
</reference>
<comment type="subcellular location">
    <subcellularLocation>
        <location evidence="1">Membrane</location>
    </subcellularLocation>
</comment>
<feature type="non-terminal residue" evidence="4">
    <location>
        <position position="163"/>
    </location>
</feature>
<keyword evidence="2" id="KW-0472">Membrane</keyword>
<dbReference type="Gene3D" id="3.10.20.310">
    <property type="entry name" value="membrane protein fhac"/>
    <property type="match status" value="2"/>
</dbReference>
<dbReference type="InterPro" id="IPR010827">
    <property type="entry name" value="BamA/TamA_POTRA"/>
</dbReference>
<dbReference type="InterPro" id="IPR034746">
    <property type="entry name" value="POTRA"/>
</dbReference>
<protein>
    <recommendedName>
        <fullName evidence="3">POTRA domain-containing protein</fullName>
    </recommendedName>
</protein>
<name>A0A382W1Q2_9ZZZZ</name>
<dbReference type="PROSITE" id="PS51779">
    <property type="entry name" value="POTRA"/>
    <property type="match status" value="1"/>
</dbReference>
<organism evidence="4">
    <name type="scientific">marine metagenome</name>
    <dbReference type="NCBI Taxonomy" id="408172"/>
    <lineage>
        <taxon>unclassified sequences</taxon>
        <taxon>metagenomes</taxon>
        <taxon>ecological metagenomes</taxon>
    </lineage>
</organism>
<sequence>MVAPLRPCSLVLVLSAFLVTFQAGQVVPAGKRIGEIRVRIDGPRTVGEEFVRKNLAVEPGTIYRVAAVDKSIRNLMETQYFEDVRVYLDSDFPEADGIVLVFRVRTAPRIGEILFEGNNKISKRRLERRILSRVGDVLEVSALETDERALRDYYREKGFSEVI</sequence>
<evidence type="ECO:0000256" key="1">
    <source>
        <dbReference type="ARBA" id="ARBA00004370"/>
    </source>
</evidence>
<dbReference type="GO" id="GO:0019867">
    <property type="term" value="C:outer membrane"/>
    <property type="evidence" value="ECO:0007669"/>
    <property type="project" value="InterPro"/>
</dbReference>
<feature type="domain" description="POTRA" evidence="3">
    <location>
        <begin position="108"/>
        <end position="163"/>
    </location>
</feature>
<evidence type="ECO:0000313" key="4">
    <source>
        <dbReference type="EMBL" id="SVD52061.1"/>
    </source>
</evidence>
<accession>A0A382W1Q2</accession>
<dbReference type="Pfam" id="PF07244">
    <property type="entry name" value="POTRA"/>
    <property type="match status" value="2"/>
</dbReference>